<reference evidence="2" key="2">
    <citation type="submission" date="2021-04" db="EMBL/GenBank/DDBJ databases">
        <authorList>
            <person name="Podell S."/>
        </authorList>
    </citation>
    <scope>NUCLEOTIDE SEQUENCE</scope>
    <source>
        <strain evidence="2">Hildebrandi</strain>
    </source>
</reference>
<proteinExistence type="predicted"/>
<accession>A0A9K3L150</accession>
<keyword evidence="1" id="KW-1133">Transmembrane helix</keyword>
<dbReference type="AlphaFoldDB" id="A0A9K3L150"/>
<dbReference type="OrthoDB" id="54198at2759"/>
<organism evidence="2 3">
    <name type="scientific">Nitzschia inconspicua</name>
    <dbReference type="NCBI Taxonomy" id="303405"/>
    <lineage>
        <taxon>Eukaryota</taxon>
        <taxon>Sar</taxon>
        <taxon>Stramenopiles</taxon>
        <taxon>Ochrophyta</taxon>
        <taxon>Bacillariophyta</taxon>
        <taxon>Bacillariophyceae</taxon>
        <taxon>Bacillariophycidae</taxon>
        <taxon>Bacillariales</taxon>
        <taxon>Bacillariaceae</taxon>
        <taxon>Nitzschia</taxon>
    </lineage>
</organism>
<evidence type="ECO:0000256" key="1">
    <source>
        <dbReference type="SAM" id="Phobius"/>
    </source>
</evidence>
<evidence type="ECO:0000313" key="3">
    <source>
        <dbReference type="Proteomes" id="UP000693970"/>
    </source>
</evidence>
<keyword evidence="1" id="KW-0812">Transmembrane</keyword>
<keyword evidence="3" id="KW-1185">Reference proteome</keyword>
<evidence type="ECO:0000313" key="2">
    <source>
        <dbReference type="EMBL" id="KAG7352890.1"/>
    </source>
</evidence>
<feature type="transmembrane region" description="Helical" evidence="1">
    <location>
        <begin position="256"/>
        <end position="275"/>
    </location>
</feature>
<gene>
    <name evidence="2" type="ORF">IV203_008938</name>
</gene>
<protein>
    <submittedName>
        <fullName evidence="2">Uncharacterized protein</fullName>
    </submittedName>
</protein>
<dbReference type="Proteomes" id="UP000693970">
    <property type="component" value="Unassembled WGS sequence"/>
</dbReference>
<dbReference type="EMBL" id="JAGRRH010000017">
    <property type="protein sequence ID" value="KAG7352890.1"/>
    <property type="molecule type" value="Genomic_DNA"/>
</dbReference>
<reference evidence="2" key="1">
    <citation type="journal article" date="2021" name="Sci. Rep.">
        <title>Diploid genomic architecture of Nitzschia inconspicua, an elite biomass production diatom.</title>
        <authorList>
            <person name="Oliver A."/>
            <person name="Podell S."/>
            <person name="Pinowska A."/>
            <person name="Traller J.C."/>
            <person name="Smith S.R."/>
            <person name="McClure R."/>
            <person name="Beliaev A."/>
            <person name="Bohutskyi P."/>
            <person name="Hill E.A."/>
            <person name="Rabines A."/>
            <person name="Zheng H."/>
            <person name="Allen L.Z."/>
            <person name="Kuo A."/>
            <person name="Grigoriev I.V."/>
            <person name="Allen A.E."/>
            <person name="Hazlebeck D."/>
            <person name="Allen E.E."/>
        </authorList>
    </citation>
    <scope>NUCLEOTIDE SEQUENCE</scope>
    <source>
        <strain evidence="2">Hildebrandi</strain>
    </source>
</reference>
<name>A0A9K3L150_9STRA</name>
<keyword evidence="1" id="KW-0472">Membrane</keyword>
<sequence length="278" mass="31409">MASDCETKFRVAIIGAGFAGLALANVLEQERIRPNTDASSLDDRRGNREISYRIFESKPRPIPIIGTIQLTLAIEFLKQVDLMDDAIVNGVFPMYSPQNNNSETFVNVSREIFLDLLRRNIDIQKNCHIVNVVSDPMSLQQARYKLVSEDGVEYGNFNLVVLADGLFGERSLLRHENIAARIGDCCWYSERLIWWDFGTTRIRQGADNAIRDAMELGKLLMGAMETDEDCQDWGSLLGMFAMPATNAFVKRKEQNVIALLVLSPILGSIFYQIFFKLT</sequence>
<comment type="caution">
    <text evidence="2">The sequence shown here is derived from an EMBL/GenBank/DDBJ whole genome shotgun (WGS) entry which is preliminary data.</text>
</comment>